<dbReference type="Gene3D" id="3.40.50.620">
    <property type="entry name" value="HUPs"/>
    <property type="match status" value="1"/>
</dbReference>
<dbReference type="InterPro" id="IPR015262">
    <property type="entry name" value="tRNA_Ile_lys_synt_subst-bd"/>
</dbReference>
<feature type="domain" description="tRNA(Ile)-lysidine/2-thiocytidine synthase N-terminal" evidence="8">
    <location>
        <begin position="27"/>
        <end position="205"/>
    </location>
</feature>
<dbReference type="InterPro" id="IPR014729">
    <property type="entry name" value="Rossmann-like_a/b/a_fold"/>
</dbReference>
<organism evidence="10 11">
    <name type="scientific">Acidipropionibacterium virtanenii</name>
    <dbReference type="NCBI Taxonomy" id="2057246"/>
    <lineage>
        <taxon>Bacteria</taxon>
        <taxon>Bacillati</taxon>
        <taxon>Actinomycetota</taxon>
        <taxon>Actinomycetes</taxon>
        <taxon>Propionibacteriales</taxon>
        <taxon>Propionibacteriaceae</taxon>
        <taxon>Acidipropionibacterium</taxon>
    </lineage>
</organism>
<evidence type="ECO:0000256" key="7">
    <source>
        <dbReference type="HAMAP-Rule" id="MF_01161"/>
    </source>
</evidence>
<dbReference type="Pfam" id="PF09179">
    <property type="entry name" value="TilS"/>
    <property type="match status" value="1"/>
</dbReference>
<evidence type="ECO:0000256" key="4">
    <source>
        <dbReference type="ARBA" id="ARBA00022741"/>
    </source>
</evidence>
<dbReference type="NCBIfam" id="TIGR02432">
    <property type="entry name" value="lysidine_TilS_N"/>
    <property type="match status" value="1"/>
</dbReference>
<dbReference type="CDD" id="cd01992">
    <property type="entry name" value="TilS_N"/>
    <property type="match status" value="1"/>
</dbReference>
<keyword evidence="5 7" id="KW-0067">ATP-binding</keyword>
<evidence type="ECO:0000256" key="2">
    <source>
        <dbReference type="ARBA" id="ARBA00022598"/>
    </source>
</evidence>
<dbReference type="PANTHER" id="PTHR43033">
    <property type="entry name" value="TRNA(ILE)-LYSIDINE SYNTHASE-RELATED"/>
    <property type="match status" value="1"/>
</dbReference>
<keyword evidence="1 7" id="KW-0963">Cytoplasm</keyword>
<evidence type="ECO:0000259" key="8">
    <source>
        <dbReference type="Pfam" id="PF01171"/>
    </source>
</evidence>
<dbReference type="HAMAP" id="MF_01161">
    <property type="entry name" value="tRNA_Ile_lys_synt"/>
    <property type="match status" value="1"/>
</dbReference>
<name>A0A344URE7_9ACTN</name>
<feature type="binding site" evidence="7">
    <location>
        <begin position="32"/>
        <end position="37"/>
    </location>
    <ligand>
        <name>ATP</name>
        <dbReference type="ChEBI" id="CHEBI:30616"/>
    </ligand>
</feature>
<dbReference type="GO" id="GO:0005524">
    <property type="term" value="F:ATP binding"/>
    <property type="evidence" value="ECO:0007669"/>
    <property type="project" value="UniProtKB-UniRule"/>
</dbReference>
<comment type="catalytic activity">
    <reaction evidence="6 7">
        <text>cytidine(34) in tRNA(Ile2) + L-lysine + ATP = lysidine(34) in tRNA(Ile2) + AMP + diphosphate + H(+)</text>
        <dbReference type="Rhea" id="RHEA:43744"/>
        <dbReference type="Rhea" id="RHEA-COMP:10625"/>
        <dbReference type="Rhea" id="RHEA-COMP:10670"/>
        <dbReference type="ChEBI" id="CHEBI:15378"/>
        <dbReference type="ChEBI" id="CHEBI:30616"/>
        <dbReference type="ChEBI" id="CHEBI:32551"/>
        <dbReference type="ChEBI" id="CHEBI:33019"/>
        <dbReference type="ChEBI" id="CHEBI:82748"/>
        <dbReference type="ChEBI" id="CHEBI:83665"/>
        <dbReference type="ChEBI" id="CHEBI:456215"/>
        <dbReference type="EC" id="6.3.4.19"/>
    </reaction>
</comment>
<sequence>MARKELGPHALEVSRAVARMIDGVPRAVVGCSGGPDSLALALGARWAARRTGTTLIAVVVDHQLQEGSAQVAAEAAETVTERGIEARVVTVDIPGGRDGQSFECGPEAAARTARRAALSQVAGADPVLLGHTLDDQAETVLLGLARGSGTASLAGIRPRAGRFWHPLLGVRRATTRAACREWGVTPWQDPQNADPAFLRSRVRRETMPMLERGLGPGIAEALARTASLLQGDEEILDAITGDWLESQGADTGHLPLQPLAAAPTGLSRRVVKAWLAGAGVDASFAHVESVRGLCRSEGGRGVDLPGARVERRGRQLVLVVAAPTR</sequence>
<keyword evidence="11" id="KW-1185">Reference proteome</keyword>
<keyword evidence="4 7" id="KW-0547">Nucleotide-binding</keyword>
<dbReference type="RefSeq" id="WP_114046087.1">
    <property type="nucleotide sequence ID" value="NZ_CP025198.1"/>
</dbReference>
<comment type="domain">
    <text evidence="7">The N-terminal region contains the highly conserved SGGXDS motif, predicted to be a P-loop motif involved in ATP binding.</text>
</comment>
<dbReference type="Pfam" id="PF01171">
    <property type="entry name" value="ATP_bind_3"/>
    <property type="match status" value="1"/>
</dbReference>
<dbReference type="GO" id="GO:0032267">
    <property type="term" value="F:tRNA(Ile)-lysidine synthase activity"/>
    <property type="evidence" value="ECO:0007669"/>
    <property type="project" value="UniProtKB-EC"/>
</dbReference>
<reference evidence="10 11" key="1">
    <citation type="submission" date="2017-12" db="EMBL/GenBank/DDBJ databases">
        <title>The whole genome sequence of the Acidipropionibacterium virtanenii sp. nov. type strain JS278.</title>
        <authorList>
            <person name="Laine P."/>
            <person name="Deptula P."/>
            <person name="Varmanen P."/>
            <person name="Auvinen P."/>
        </authorList>
    </citation>
    <scope>NUCLEOTIDE SEQUENCE [LARGE SCALE GENOMIC DNA]</scope>
    <source>
        <strain evidence="10 11">JS278</strain>
    </source>
</reference>
<dbReference type="AlphaFoldDB" id="A0A344URE7"/>
<evidence type="ECO:0000256" key="6">
    <source>
        <dbReference type="ARBA" id="ARBA00048539"/>
    </source>
</evidence>
<dbReference type="EC" id="6.3.4.19" evidence="7"/>
<dbReference type="PANTHER" id="PTHR43033:SF1">
    <property type="entry name" value="TRNA(ILE)-LYSIDINE SYNTHASE-RELATED"/>
    <property type="match status" value="1"/>
</dbReference>
<accession>A0A344URE7</accession>
<feature type="domain" description="tRNA(Ile)-lysidine synthase substrate-binding" evidence="9">
    <location>
        <begin position="254"/>
        <end position="312"/>
    </location>
</feature>
<dbReference type="SUPFAM" id="SSF52402">
    <property type="entry name" value="Adenine nucleotide alpha hydrolases-like"/>
    <property type="match status" value="1"/>
</dbReference>
<dbReference type="GO" id="GO:0006400">
    <property type="term" value="P:tRNA modification"/>
    <property type="evidence" value="ECO:0007669"/>
    <property type="project" value="UniProtKB-UniRule"/>
</dbReference>
<comment type="similarity">
    <text evidence="7">Belongs to the tRNA(Ile)-lysidine synthase family.</text>
</comment>
<evidence type="ECO:0000259" key="9">
    <source>
        <dbReference type="Pfam" id="PF09179"/>
    </source>
</evidence>
<dbReference type="EMBL" id="CP025198">
    <property type="protein sequence ID" value="AXE37845.1"/>
    <property type="molecule type" value="Genomic_DNA"/>
</dbReference>
<dbReference type="InterPro" id="IPR011063">
    <property type="entry name" value="TilS/TtcA_N"/>
</dbReference>
<protein>
    <recommendedName>
        <fullName evidence="7">tRNA(Ile)-lysidine synthase</fullName>
        <ecNumber evidence="7">6.3.4.19</ecNumber>
    </recommendedName>
    <alternativeName>
        <fullName evidence="7">tRNA(Ile)-2-lysyl-cytidine synthase</fullName>
    </alternativeName>
    <alternativeName>
        <fullName evidence="7">tRNA(Ile)-lysidine synthetase</fullName>
    </alternativeName>
</protein>
<dbReference type="OrthoDB" id="5244702at2"/>
<gene>
    <name evidence="7 10" type="primary">tilS</name>
    <name evidence="10" type="ORF">JS278_00654</name>
</gene>
<dbReference type="Gene3D" id="1.20.59.20">
    <property type="match status" value="1"/>
</dbReference>
<dbReference type="KEGG" id="acij:JS278_00654"/>
<evidence type="ECO:0000256" key="5">
    <source>
        <dbReference type="ARBA" id="ARBA00022840"/>
    </source>
</evidence>
<dbReference type="Proteomes" id="UP000251995">
    <property type="component" value="Chromosome"/>
</dbReference>
<evidence type="ECO:0000313" key="11">
    <source>
        <dbReference type="Proteomes" id="UP000251995"/>
    </source>
</evidence>
<evidence type="ECO:0000256" key="1">
    <source>
        <dbReference type="ARBA" id="ARBA00022490"/>
    </source>
</evidence>
<evidence type="ECO:0000256" key="3">
    <source>
        <dbReference type="ARBA" id="ARBA00022694"/>
    </source>
</evidence>
<keyword evidence="3 7" id="KW-0819">tRNA processing</keyword>
<dbReference type="SUPFAM" id="SSF82829">
    <property type="entry name" value="MesJ substrate recognition domain-like"/>
    <property type="match status" value="1"/>
</dbReference>
<evidence type="ECO:0000313" key="10">
    <source>
        <dbReference type="EMBL" id="AXE37845.1"/>
    </source>
</evidence>
<keyword evidence="2 7" id="KW-0436">Ligase</keyword>
<dbReference type="GO" id="GO:0005737">
    <property type="term" value="C:cytoplasm"/>
    <property type="evidence" value="ECO:0007669"/>
    <property type="project" value="UniProtKB-SubCell"/>
</dbReference>
<comment type="subcellular location">
    <subcellularLocation>
        <location evidence="7">Cytoplasm</location>
    </subcellularLocation>
</comment>
<dbReference type="InterPro" id="IPR012795">
    <property type="entry name" value="tRNA_Ile_lys_synt_N"/>
</dbReference>
<proteinExistence type="inferred from homology"/>
<comment type="function">
    <text evidence="7">Ligates lysine onto the cytidine present at position 34 of the AUA codon-specific tRNA(Ile) that contains the anticodon CAU, in an ATP-dependent manner. Cytidine is converted to lysidine, thus changing the amino acid specificity of the tRNA from methionine to isoleucine.</text>
</comment>
<dbReference type="InterPro" id="IPR012094">
    <property type="entry name" value="tRNA_Ile_lys_synt"/>
</dbReference>